<keyword evidence="2" id="KW-1185">Reference proteome</keyword>
<dbReference type="PATRIC" id="fig|1502723.3.peg.4579"/>
<dbReference type="RefSeq" id="WP_157866960.1">
    <property type="nucleotide sequence ID" value="NZ_JYFN01000045.1"/>
</dbReference>
<sequence>MTEEFRLDPKSHQEIFVHEIVPELLAGARWQEVPIVFLLGGQPGVNAT</sequence>
<reference evidence="1 2" key="2">
    <citation type="journal article" date="2016" name="Genome Announc.">
        <title>Permanent Draft Genome Sequences for Two Variants of Frankia sp. Strain CpI1, the First Frankia Strain Isolated from Root Nodules of Comptonia peregrina.</title>
        <authorList>
            <person name="Oshone R."/>
            <person name="Hurst S.G.IV."/>
            <person name="Abebe-Akele F."/>
            <person name="Simpson S."/>
            <person name="Morris K."/>
            <person name="Thomas W.K."/>
            <person name="Tisa L.S."/>
        </authorList>
    </citation>
    <scope>NUCLEOTIDE SEQUENCE [LARGE SCALE GENOMIC DNA]</scope>
    <source>
        <strain evidence="2">CpI1-S</strain>
    </source>
</reference>
<organism evidence="1 2">
    <name type="scientific">Frankia torreyi</name>
    <dbReference type="NCBI Taxonomy" id="1856"/>
    <lineage>
        <taxon>Bacteria</taxon>
        <taxon>Bacillati</taxon>
        <taxon>Actinomycetota</taxon>
        <taxon>Actinomycetes</taxon>
        <taxon>Frankiales</taxon>
        <taxon>Frankiaceae</taxon>
        <taxon>Frankia</taxon>
    </lineage>
</organism>
<dbReference type="EMBL" id="JYFN01000045">
    <property type="protein sequence ID" value="KJE21033.1"/>
    <property type="molecule type" value="Genomic_DNA"/>
</dbReference>
<evidence type="ECO:0000313" key="2">
    <source>
        <dbReference type="Proteomes" id="UP000032545"/>
    </source>
</evidence>
<proteinExistence type="predicted"/>
<accession>A0A0D8B9T0</accession>
<dbReference type="Proteomes" id="UP000032545">
    <property type="component" value="Unassembled WGS sequence"/>
</dbReference>
<protein>
    <submittedName>
        <fullName evidence="1">Uncharacterized protein</fullName>
    </submittedName>
</protein>
<dbReference type="AlphaFoldDB" id="A0A0D8B9T0"/>
<name>A0A0D8B9T0_9ACTN</name>
<evidence type="ECO:0000313" key="1">
    <source>
        <dbReference type="EMBL" id="KJE21033.1"/>
    </source>
</evidence>
<comment type="caution">
    <text evidence="1">The sequence shown here is derived from an EMBL/GenBank/DDBJ whole genome shotgun (WGS) entry which is preliminary data.</text>
</comment>
<gene>
    <name evidence="1" type="ORF">FF36_04627</name>
</gene>
<reference evidence="2" key="1">
    <citation type="submission" date="2015-02" db="EMBL/GenBank/DDBJ databases">
        <title>Draft Genome of Frankia sp. CpI1-S.</title>
        <authorList>
            <person name="Oshone R.T."/>
            <person name="Ngom M."/>
            <person name="Ghodhbane-Gtari F."/>
            <person name="Gtari M."/>
            <person name="Morris K."/>
            <person name="Thomas K."/>
            <person name="Sen A."/>
            <person name="Tisa L.S."/>
        </authorList>
    </citation>
    <scope>NUCLEOTIDE SEQUENCE [LARGE SCALE GENOMIC DNA]</scope>
    <source>
        <strain evidence="2">CpI1-S</strain>
    </source>
</reference>